<dbReference type="Proteomes" id="UP001560573">
    <property type="component" value="Unassembled WGS sequence"/>
</dbReference>
<sequence>MKRSLLIVCMMLCTGVVKLYAQQDAQFSQYMFNGLYINPAYAGYREQWNINMFYRNQWTGFPGAPKTFSLAADGIANDNRVGLGVQIMNDKIGAQENTSFYGNYAYRIPLNDEGSQTLALGIGAGFLQQRLNINALHDENETLPTEDLALINAKKTAIMPDARFGVFYNSDRFYTGLSVDNLITDVFRKNQVLRNYIPMKPHMYFTMGGLVPLSEEILFKPSLLIKEDFAGPTSLDLNAFFLLDQKVWLGASYRTAVLNRSNIDKSLTKSGAVAGMIEVFVNDKLRIGYAYDQTINGTAANNYSTHEISLNYFFNNPRARMLSPRYF</sequence>
<feature type="signal peptide" evidence="1">
    <location>
        <begin position="1"/>
        <end position="21"/>
    </location>
</feature>
<organism evidence="2 3">
    <name type="scientific">Danxiaibacter flavus</name>
    <dbReference type="NCBI Taxonomy" id="3049108"/>
    <lineage>
        <taxon>Bacteria</taxon>
        <taxon>Pseudomonadati</taxon>
        <taxon>Bacteroidota</taxon>
        <taxon>Chitinophagia</taxon>
        <taxon>Chitinophagales</taxon>
        <taxon>Chitinophagaceae</taxon>
        <taxon>Danxiaibacter</taxon>
    </lineage>
</organism>
<dbReference type="InterPro" id="IPR019861">
    <property type="entry name" value="PorP/SprF_Bacteroidetes"/>
</dbReference>
<keyword evidence="1" id="KW-0732">Signal</keyword>
<feature type="chain" id="PRO_5047065700" evidence="1">
    <location>
        <begin position="22"/>
        <end position="327"/>
    </location>
</feature>
<keyword evidence="3" id="KW-1185">Reference proteome</keyword>
<accession>A0ABV3ZNN4</accession>
<evidence type="ECO:0000313" key="3">
    <source>
        <dbReference type="Proteomes" id="UP001560573"/>
    </source>
</evidence>
<protein>
    <submittedName>
        <fullName evidence="2">Type IX secretion system membrane protein PorP/SprF</fullName>
    </submittedName>
</protein>
<name>A0ABV3ZNN4_9BACT</name>
<dbReference type="EMBL" id="JAULBC010000014">
    <property type="protein sequence ID" value="MEX6691140.1"/>
    <property type="molecule type" value="Genomic_DNA"/>
</dbReference>
<dbReference type="NCBIfam" id="TIGR03519">
    <property type="entry name" value="T9SS_PorP_fam"/>
    <property type="match status" value="1"/>
</dbReference>
<gene>
    <name evidence="2" type="ORF">QTN47_26765</name>
</gene>
<comment type="caution">
    <text evidence="2">The sequence shown here is derived from an EMBL/GenBank/DDBJ whole genome shotgun (WGS) entry which is preliminary data.</text>
</comment>
<dbReference type="Pfam" id="PF11751">
    <property type="entry name" value="PorP_SprF"/>
    <property type="match status" value="1"/>
</dbReference>
<evidence type="ECO:0000313" key="2">
    <source>
        <dbReference type="EMBL" id="MEX6691140.1"/>
    </source>
</evidence>
<reference evidence="2 3" key="1">
    <citation type="submission" date="2023-07" db="EMBL/GenBank/DDBJ databases">
        <authorList>
            <person name="Lian W.-H."/>
        </authorList>
    </citation>
    <scope>NUCLEOTIDE SEQUENCE [LARGE SCALE GENOMIC DNA]</scope>
    <source>
        <strain evidence="2 3">SYSU DXS3180</strain>
    </source>
</reference>
<proteinExistence type="predicted"/>
<dbReference type="RefSeq" id="WP_369332556.1">
    <property type="nucleotide sequence ID" value="NZ_JAULBC010000014.1"/>
</dbReference>
<evidence type="ECO:0000256" key="1">
    <source>
        <dbReference type="SAM" id="SignalP"/>
    </source>
</evidence>